<protein>
    <submittedName>
        <fullName evidence="2">Uncharacterized protein</fullName>
    </submittedName>
</protein>
<organism evidence="2 3">
    <name type="scientific">Zingiber officinale</name>
    <name type="common">Ginger</name>
    <name type="synonym">Amomum zingiber</name>
    <dbReference type="NCBI Taxonomy" id="94328"/>
    <lineage>
        <taxon>Eukaryota</taxon>
        <taxon>Viridiplantae</taxon>
        <taxon>Streptophyta</taxon>
        <taxon>Embryophyta</taxon>
        <taxon>Tracheophyta</taxon>
        <taxon>Spermatophyta</taxon>
        <taxon>Magnoliopsida</taxon>
        <taxon>Liliopsida</taxon>
        <taxon>Zingiberales</taxon>
        <taxon>Zingiberaceae</taxon>
        <taxon>Zingiber</taxon>
    </lineage>
</organism>
<sequence length="144" mass="16808">MVLLEDIRPTGWDEVPEPNPLNRGGVADAWDHSTGWDEVPAPNLSNRDGFVDAWNQGDPRRSSGPERSDFVAQDNRRNAQWDTWEEKNRTFDRGRRNGRKREGGDRWGPRHIRPHYKSNNEPWGNCRGGGRYLTGIQRYREHYP</sequence>
<reference evidence="2 3" key="1">
    <citation type="submission" date="2020-08" db="EMBL/GenBank/DDBJ databases">
        <title>Plant Genome Project.</title>
        <authorList>
            <person name="Zhang R.-G."/>
        </authorList>
    </citation>
    <scope>NUCLEOTIDE SEQUENCE [LARGE SCALE GENOMIC DNA]</scope>
    <source>
        <tissue evidence="2">Rhizome</tissue>
    </source>
</reference>
<comment type="caution">
    <text evidence="2">The sequence shown here is derived from an EMBL/GenBank/DDBJ whole genome shotgun (WGS) entry which is preliminary data.</text>
</comment>
<feature type="region of interest" description="Disordered" evidence="1">
    <location>
        <begin position="1"/>
        <end position="131"/>
    </location>
</feature>
<name>A0A8J5GGN1_ZINOF</name>
<evidence type="ECO:0000256" key="1">
    <source>
        <dbReference type="SAM" id="MobiDB-lite"/>
    </source>
</evidence>
<feature type="compositionally biased region" description="Basic and acidic residues" evidence="1">
    <location>
        <begin position="58"/>
        <end position="108"/>
    </location>
</feature>
<dbReference type="Proteomes" id="UP000734854">
    <property type="component" value="Unassembled WGS sequence"/>
</dbReference>
<accession>A0A8J5GGN1</accession>
<proteinExistence type="predicted"/>
<keyword evidence="3" id="KW-1185">Reference proteome</keyword>
<gene>
    <name evidence="2" type="ORF">ZIOFF_041033</name>
</gene>
<evidence type="ECO:0000313" key="3">
    <source>
        <dbReference type="Proteomes" id="UP000734854"/>
    </source>
</evidence>
<dbReference type="AlphaFoldDB" id="A0A8J5GGN1"/>
<dbReference type="EMBL" id="JACMSC010000011">
    <property type="protein sequence ID" value="KAG6501163.1"/>
    <property type="molecule type" value="Genomic_DNA"/>
</dbReference>
<evidence type="ECO:0000313" key="2">
    <source>
        <dbReference type="EMBL" id="KAG6501163.1"/>
    </source>
</evidence>